<dbReference type="GO" id="GO:0050661">
    <property type="term" value="F:NADP binding"/>
    <property type="evidence" value="ECO:0007669"/>
    <property type="project" value="InterPro"/>
</dbReference>
<comment type="caution">
    <text evidence="11">The sequence shown here is derived from an EMBL/GenBank/DDBJ whole genome shotgun (WGS) entry which is preliminary data.</text>
</comment>
<feature type="binding site" evidence="4 6">
    <location>
        <begin position="147"/>
        <end position="149"/>
    </location>
    <ligand>
        <name>substrate</name>
    </ligand>
</feature>
<evidence type="ECO:0000256" key="7">
    <source>
        <dbReference type="PIRSR" id="PIRSR000445-3"/>
    </source>
</evidence>
<dbReference type="InterPro" id="IPR000343">
    <property type="entry name" value="4pyrrol_synth_GluRdtase"/>
</dbReference>
<feature type="active site" description="Nucleophile" evidence="4 5">
    <location>
        <position position="87"/>
    </location>
</feature>
<dbReference type="PANTHER" id="PTHR43013:SF1">
    <property type="entry name" value="GLUTAMYL-TRNA REDUCTASE"/>
    <property type="match status" value="1"/>
</dbReference>
<dbReference type="PANTHER" id="PTHR43013">
    <property type="entry name" value="GLUTAMYL-TRNA REDUCTASE"/>
    <property type="match status" value="1"/>
</dbReference>
<comment type="catalytic activity">
    <reaction evidence="4">
        <text>(S)-4-amino-5-oxopentanoate + tRNA(Glu) + NADP(+) = L-glutamyl-tRNA(Glu) + NADPH + H(+)</text>
        <dbReference type="Rhea" id="RHEA:12344"/>
        <dbReference type="Rhea" id="RHEA-COMP:9663"/>
        <dbReference type="Rhea" id="RHEA-COMP:9680"/>
        <dbReference type="ChEBI" id="CHEBI:15378"/>
        <dbReference type="ChEBI" id="CHEBI:57501"/>
        <dbReference type="ChEBI" id="CHEBI:57783"/>
        <dbReference type="ChEBI" id="CHEBI:58349"/>
        <dbReference type="ChEBI" id="CHEBI:78442"/>
        <dbReference type="ChEBI" id="CHEBI:78520"/>
        <dbReference type="EC" id="1.2.1.70"/>
    </reaction>
</comment>
<dbReference type="NCBIfam" id="TIGR01035">
    <property type="entry name" value="hemA"/>
    <property type="match status" value="1"/>
</dbReference>
<dbReference type="AlphaFoldDB" id="A0A6N6RKI2"/>
<gene>
    <name evidence="4 11" type="primary">hemA</name>
    <name evidence="11" type="ORF">F8C67_12800</name>
</gene>
<dbReference type="EMBL" id="WBVO01000012">
    <property type="protein sequence ID" value="KAB2807067.1"/>
    <property type="molecule type" value="Genomic_DNA"/>
</dbReference>
<protein>
    <recommendedName>
        <fullName evidence="4">Glutamyl-tRNA reductase</fullName>
        <shortName evidence="4">GluTR</shortName>
        <ecNumber evidence="4">1.2.1.70</ecNumber>
    </recommendedName>
</protein>
<dbReference type="GO" id="GO:0008883">
    <property type="term" value="F:glutamyl-tRNA reductase activity"/>
    <property type="evidence" value="ECO:0007669"/>
    <property type="project" value="UniProtKB-UniRule"/>
</dbReference>
<comment type="function">
    <text evidence="4">Catalyzes the NADPH-dependent reduction of glutamyl-tRNA(Glu) to glutamate 1-semialdehyde (GSA).</text>
</comment>
<comment type="similarity">
    <text evidence="4">Belongs to the glutamyl-tRNA reductase family.</text>
</comment>
<feature type="site" description="Important for activity" evidence="4 8">
    <location>
        <position position="132"/>
    </location>
</feature>
<dbReference type="EC" id="1.2.1.70" evidence="4"/>
<evidence type="ECO:0000256" key="6">
    <source>
        <dbReference type="PIRSR" id="PIRSR000445-2"/>
    </source>
</evidence>
<feature type="binding site" evidence="4 7">
    <location>
        <begin position="222"/>
        <end position="227"/>
    </location>
    <ligand>
        <name>NADP(+)</name>
        <dbReference type="ChEBI" id="CHEBI:58349"/>
    </ligand>
</feature>
<evidence type="ECO:0000256" key="3">
    <source>
        <dbReference type="ARBA" id="ARBA00023244"/>
    </source>
</evidence>
<evidence type="ECO:0000256" key="5">
    <source>
        <dbReference type="PIRSR" id="PIRSR000445-1"/>
    </source>
</evidence>
<evidence type="ECO:0000259" key="10">
    <source>
        <dbReference type="Pfam" id="PF05201"/>
    </source>
</evidence>
<dbReference type="Pfam" id="PF05201">
    <property type="entry name" value="GlutR_N"/>
    <property type="match status" value="1"/>
</dbReference>
<dbReference type="Gene3D" id="3.40.50.720">
    <property type="entry name" value="NAD(P)-binding Rossmann-like Domain"/>
    <property type="match status" value="1"/>
</dbReference>
<dbReference type="GO" id="GO:0019353">
    <property type="term" value="P:protoporphyrinogen IX biosynthetic process from glutamate"/>
    <property type="evidence" value="ECO:0007669"/>
    <property type="project" value="TreeGrafter"/>
</dbReference>
<evidence type="ECO:0000256" key="1">
    <source>
        <dbReference type="ARBA" id="ARBA00022857"/>
    </source>
</evidence>
<reference evidence="11 12" key="1">
    <citation type="submission" date="2019-09" db="EMBL/GenBank/DDBJ databases">
        <title>Genomes of family Cryomorphaceae.</title>
        <authorList>
            <person name="Bowman J.P."/>
        </authorList>
    </citation>
    <scope>NUCLEOTIDE SEQUENCE [LARGE SCALE GENOMIC DNA]</scope>
    <source>
        <strain evidence="11 12">LMG 25704</strain>
    </source>
</reference>
<keyword evidence="12" id="KW-1185">Reference proteome</keyword>
<feature type="binding site" evidence="4 6">
    <location>
        <begin position="86"/>
        <end position="89"/>
    </location>
    <ligand>
        <name>substrate</name>
    </ligand>
</feature>
<dbReference type="SUPFAM" id="SSF69742">
    <property type="entry name" value="Glutamyl tRNA-reductase catalytic, N-terminal domain"/>
    <property type="match status" value="1"/>
</dbReference>
<dbReference type="Gene3D" id="3.30.460.30">
    <property type="entry name" value="Glutamyl-tRNA reductase, N-terminal domain"/>
    <property type="match status" value="1"/>
</dbReference>
<dbReference type="Proteomes" id="UP000468650">
    <property type="component" value="Unassembled WGS sequence"/>
</dbReference>
<name>A0A6N6RKI2_9FLAO</name>
<feature type="binding site" evidence="4 6">
    <location>
        <position position="153"/>
    </location>
    <ligand>
        <name>substrate</name>
    </ligand>
</feature>
<organism evidence="11 12">
    <name type="scientific">Phaeocystidibacter luteus</name>
    <dbReference type="NCBI Taxonomy" id="911197"/>
    <lineage>
        <taxon>Bacteria</taxon>
        <taxon>Pseudomonadati</taxon>
        <taxon>Bacteroidota</taxon>
        <taxon>Flavobacteriia</taxon>
        <taxon>Flavobacteriales</taxon>
        <taxon>Phaeocystidibacteraceae</taxon>
        <taxon>Phaeocystidibacter</taxon>
    </lineage>
</organism>
<dbReference type="HAMAP" id="MF_00087">
    <property type="entry name" value="Glu_tRNA_reductase"/>
    <property type="match status" value="1"/>
</dbReference>
<accession>A0A6N6RKI2</accession>
<dbReference type="InterPro" id="IPR015895">
    <property type="entry name" value="4pyrrol_synth_GluRdtase_N"/>
</dbReference>
<dbReference type="InterPro" id="IPR036343">
    <property type="entry name" value="GluRdtase_N_sf"/>
</dbReference>
<comment type="miscellaneous">
    <text evidence="4">During catalysis, the active site Cys acts as a nucleophile attacking the alpha-carbonyl group of tRNA-bound glutamate with the formation of a thioester intermediate between enzyme and glutamate, and the concomitant release of tRNA(Glu). The thioester intermediate is finally reduced by direct hydride transfer from NADPH, to form the product GSA.</text>
</comment>
<dbReference type="SUPFAM" id="SSF51735">
    <property type="entry name" value="NAD(P)-binding Rossmann-fold domains"/>
    <property type="match status" value="1"/>
</dbReference>
<comment type="domain">
    <text evidence="4">Possesses an unusual extended V-shaped dimeric structure with each monomer consisting of three distinct domains arranged along a curved 'spinal' alpha-helix. The N-terminal catalytic domain specifically recognizes the glutamate moiety of the substrate. The second domain is the NADPH-binding domain, and the third C-terminal domain is responsible for dimerization.</text>
</comment>
<evidence type="ECO:0000313" key="12">
    <source>
        <dbReference type="Proteomes" id="UP000468650"/>
    </source>
</evidence>
<keyword evidence="3 4" id="KW-0627">Porphyrin biosynthesis</keyword>
<evidence type="ECO:0000259" key="9">
    <source>
        <dbReference type="Pfam" id="PF01488"/>
    </source>
</evidence>
<dbReference type="PIRSF" id="PIRSF000445">
    <property type="entry name" value="4pyrrol_synth_GluRdtase"/>
    <property type="match status" value="1"/>
</dbReference>
<proteinExistence type="inferred from homology"/>
<dbReference type="InterPro" id="IPR036291">
    <property type="entry name" value="NAD(P)-bd_dom_sf"/>
</dbReference>
<sequence length="442" mass="49563">MRFIGVLILLLEVFLKLLHKYFCHQNKNSSLERSATYLDHLHIFGVSYKTAGVHDRQAFSLSETEQHALLSSLRDQTDFKGFIVSTCNRTEIIGTTEHPEAILALFLDITNAGHEAFDDLGYHISGYKALVHLFRMGVGMESQIPGDFEIIMQVRKGFRMALKAGTINGYLEKIINQVIHASKRVKTETAYSTGATSVSYAAAKYIKDSNDDLSNAKITLYGLGKFGRITLDHLLGLTDASNITLVNRSDEKSEQYATETGAVFCPHAELNSAIDNADILIVATGADRPILQVGDLNKPALHTVIDMAVPSNVNPAVGNLPQLKLLNVDELSQMTREALQQRHNQAPQVEQILSQEIQELLDWHVMRTQSPKIQASIESLLETKYSSLPELVSHAYEQPMNDETEEEYLRHKMQRYFCHHIRRGKTVDMIQTELSSRVSVTP</sequence>
<feature type="domain" description="Glutamyl-tRNA reductase N-terminal" evidence="10">
    <location>
        <begin position="45"/>
        <end position="189"/>
    </location>
</feature>
<feature type="binding site" evidence="4 6">
    <location>
        <position position="142"/>
    </location>
    <ligand>
        <name>substrate</name>
    </ligand>
</feature>
<comment type="pathway">
    <text evidence="4">Porphyrin-containing compound metabolism; protoporphyrin-IX biosynthesis; 5-aminolevulinate from L-glutamyl-tRNA(Glu): step 1/2.</text>
</comment>
<feature type="domain" description="Quinate/shikimate 5-dehydrogenase/glutamyl-tRNA reductase" evidence="9">
    <location>
        <begin position="208"/>
        <end position="333"/>
    </location>
</feature>
<dbReference type="OrthoDB" id="110209at2"/>
<keyword evidence="2 4" id="KW-0560">Oxidoreductase</keyword>
<comment type="subunit">
    <text evidence="4">Homodimer.</text>
</comment>
<keyword evidence="1 4" id="KW-0521">NADP</keyword>
<dbReference type="UniPathway" id="UPA00251">
    <property type="reaction ID" value="UER00316"/>
</dbReference>
<dbReference type="InterPro" id="IPR006151">
    <property type="entry name" value="Shikm_DH/Glu-tRNA_Rdtase"/>
</dbReference>
<evidence type="ECO:0000256" key="8">
    <source>
        <dbReference type="PIRSR" id="PIRSR000445-4"/>
    </source>
</evidence>
<evidence type="ECO:0000256" key="2">
    <source>
        <dbReference type="ARBA" id="ARBA00023002"/>
    </source>
</evidence>
<evidence type="ECO:0000256" key="4">
    <source>
        <dbReference type="HAMAP-Rule" id="MF_00087"/>
    </source>
</evidence>
<dbReference type="Pfam" id="PF01488">
    <property type="entry name" value="Shikimate_DH"/>
    <property type="match status" value="1"/>
</dbReference>
<evidence type="ECO:0000313" key="11">
    <source>
        <dbReference type="EMBL" id="KAB2807067.1"/>
    </source>
</evidence>